<keyword evidence="2" id="KW-1185">Reference proteome</keyword>
<dbReference type="EMBL" id="JAWDJW010008348">
    <property type="protein sequence ID" value="KAK3060713.1"/>
    <property type="molecule type" value="Genomic_DNA"/>
</dbReference>
<comment type="caution">
    <text evidence="1">The sequence shown here is derived from an EMBL/GenBank/DDBJ whole genome shotgun (WGS) entry which is preliminary data.</text>
</comment>
<dbReference type="Proteomes" id="UP001186974">
    <property type="component" value="Unassembled WGS sequence"/>
</dbReference>
<organism evidence="1 2">
    <name type="scientific">Coniosporium uncinatum</name>
    <dbReference type="NCBI Taxonomy" id="93489"/>
    <lineage>
        <taxon>Eukaryota</taxon>
        <taxon>Fungi</taxon>
        <taxon>Dikarya</taxon>
        <taxon>Ascomycota</taxon>
        <taxon>Pezizomycotina</taxon>
        <taxon>Dothideomycetes</taxon>
        <taxon>Dothideomycetes incertae sedis</taxon>
        <taxon>Coniosporium</taxon>
    </lineage>
</organism>
<feature type="non-terminal residue" evidence="1">
    <location>
        <position position="1"/>
    </location>
</feature>
<evidence type="ECO:0000313" key="1">
    <source>
        <dbReference type="EMBL" id="KAK3060713.1"/>
    </source>
</evidence>
<sequence>KIAKDARTSGDAERTVKANEMFNNVEVDMGGLEQNQPALAAECEALFQREKAREIGEVEKRKQQAGTGGAVPTISAPNVPPSMTATTESSGPITLGEKIPGPGFLPPVTPDRRNFGSHLSNGDTTSAGNGSHPQSNGSTVPSRPQEDVVMGESHPDVGSVAPYGAPIQAASDQNTQRSQQSALQKMAPNSQPGDYHNSASTTTSGQKTSDRSNRSSDRSAFGVNTQSTNGVAGGMYPDFSAVQNTSGGSQLPDTQGSSSFDSWSSTELNESTEPSYQSSQGQMSSNSQPSQQSSQQFSVPALPRQPPGMPNIFNAPQQEPPQPTEITLSEKQLGELHQQLVERSSGLSVEQLEQVNAALMDAVWRTKSNWDRNQVIVAVAETFNETIKDIEMMQKIFPPSQDKEPGSP</sequence>
<evidence type="ECO:0000313" key="2">
    <source>
        <dbReference type="Proteomes" id="UP001186974"/>
    </source>
</evidence>
<gene>
    <name evidence="1" type="ORF">LTS18_007921</name>
</gene>
<name>A0ACC3D223_9PEZI</name>
<accession>A0ACC3D223</accession>
<reference evidence="1" key="1">
    <citation type="submission" date="2024-09" db="EMBL/GenBank/DDBJ databases">
        <title>Black Yeasts Isolated from many extreme environments.</title>
        <authorList>
            <person name="Coleine C."/>
            <person name="Stajich J.E."/>
            <person name="Selbmann L."/>
        </authorList>
    </citation>
    <scope>NUCLEOTIDE SEQUENCE</scope>
    <source>
        <strain evidence="1">CCFEE 5737</strain>
    </source>
</reference>
<proteinExistence type="predicted"/>
<protein>
    <submittedName>
        <fullName evidence="1">Uncharacterized protein</fullName>
    </submittedName>
</protein>